<dbReference type="EMBL" id="OQ890326">
    <property type="protein sequence ID" value="WLJ26387.1"/>
    <property type="molecule type" value="Genomic_DNA"/>
</dbReference>
<reference evidence="1" key="1">
    <citation type="submission" date="2023-04" db="EMBL/GenBank/DDBJ databases">
        <title>The human skin virome in hidradenitis suppurativa patients.</title>
        <authorList>
            <person name="Jansen D."/>
        </authorList>
    </citation>
    <scope>NUCLEOTIDE SEQUENCE</scope>
    <source>
        <strain evidence="1">VC4_HSPhageC</strain>
    </source>
</reference>
<evidence type="ECO:0000313" key="1">
    <source>
        <dbReference type="EMBL" id="WLJ26387.1"/>
    </source>
</evidence>
<sequence length="315" mass="34620">MANLKTMYKGVVNSPETYLKEVLTQGATVMYVADGSVFGTLPTLATIGDSENAETILVKSKRSDGGYDIQRGFEGTDKKWDKATVVARNFTNYDYQTLVDNTNTLNTSKVDKVSGKNLSTNDFTTAYKNKLNNLSSTASGNEATTSNRGYMSAADKKKLDGIDLSKYAETGLVNALEQEIRAIGEITTQKADKTDIKTKLSDLTDDNTHRTVTDSEKSTWNSKLSSVSGQDVSRAKTKGYSSASSWTSVGSSRDVEDWIGDFDKRTRENKTAISGKVNQSDITDMKKCKILTQSEYDALSSTEKNRADTLYFIKE</sequence>
<proteinExistence type="predicted"/>
<protein>
    <submittedName>
        <fullName evidence="1">Uncharacterized protein</fullName>
    </submittedName>
</protein>
<name>A0AA49X915_9VIRU</name>
<accession>A0AA49X915</accession>
<organism evidence="1">
    <name type="scientific">Firmicutes phage HS18</name>
    <dbReference type="NCBI Taxonomy" id="3056396"/>
    <lineage>
        <taxon>Viruses</taxon>
    </lineage>
</organism>